<dbReference type="OrthoDB" id="440506at2759"/>
<reference evidence="4" key="1">
    <citation type="submission" date="2022-10" db="EMBL/GenBank/DDBJ databases">
        <authorList>
            <person name="Chen Y."/>
            <person name="Dougan E. K."/>
            <person name="Chan C."/>
            <person name="Rhodes N."/>
            <person name="Thang M."/>
        </authorList>
    </citation>
    <scope>NUCLEOTIDE SEQUENCE</scope>
</reference>
<protein>
    <submittedName>
        <fullName evidence="5">Sphingomyelinase phosphodiesterase D</fullName>
    </submittedName>
</protein>
<dbReference type="AlphaFoldDB" id="A0A9P1M4X4"/>
<keyword evidence="3" id="KW-0732">Signal</keyword>
<evidence type="ECO:0000256" key="2">
    <source>
        <dbReference type="ARBA" id="ARBA00023180"/>
    </source>
</evidence>
<gene>
    <name evidence="4" type="ORF">C1SCF055_LOCUS43989</name>
</gene>
<feature type="chain" id="PRO_5043273293" evidence="3">
    <location>
        <begin position="20"/>
        <end position="575"/>
    </location>
</feature>
<dbReference type="PANTHER" id="PTHR10340:SF57">
    <property type="entry name" value="METALLOPHOS DOMAIN-CONTAINING PROTEIN"/>
    <property type="match status" value="1"/>
</dbReference>
<dbReference type="InterPro" id="IPR029052">
    <property type="entry name" value="Metallo-depent_PP-like"/>
</dbReference>
<dbReference type="EMBL" id="CAMXCT010006754">
    <property type="protein sequence ID" value="CAI4019494.1"/>
    <property type="molecule type" value="Genomic_DNA"/>
</dbReference>
<dbReference type="Proteomes" id="UP001152797">
    <property type="component" value="Unassembled WGS sequence"/>
</dbReference>
<dbReference type="Gene3D" id="3.60.21.10">
    <property type="match status" value="1"/>
</dbReference>
<evidence type="ECO:0000313" key="5">
    <source>
        <dbReference type="EMBL" id="CAL4806806.1"/>
    </source>
</evidence>
<accession>A0A9P1M4X4</accession>
<dbReference type="EMBL" id="CAMXCT020006754">
    <property type="protein sequence ID" value="CAL1172869.1"/>
    <property type="molecule type" value="Genomic_DNA"/>
</dbReference>
<sequence length="575" mass="65310">MSPSMAALVSRLPVWLCVSGTFTTLAPLQSAASDLPEFDVADATCEAKAESLMMLQSRAHNTVATMRRKSLWLTDLHADLYYLSDVRQCVKKNVSTLRHFPFGVMGCDPPATLLSETLRRATSMQLDRGADFALYTGDFSRHNMGKLENPYKNVSATIGKVSLIFDKHLPNISKVVGTLGNDDTPIGYFQNITTDRTTNRWFVTCGEELQNAHCMTKESRKEYDYGSYFEVRMGNYSILNIATVMYSVFHKPPNTSGSDPFHQFAWLRRKLTEAARDKRKVWIAGHIPPGIETFGYTELWEPSYLREYLNIVQDEVMGSVIAAQFFGHVHKDEIRILPNPPPGAGPIFLSLSLSPVYYNNPAFKTVTWHENGEVVDFDTFYAQMSNGSSMHYELGYSFRSLYALKKLSMESFVPFAQELLQGTEQWISYAKWYTATYPNDLNSFATNASDPPSVQKQKALRRQQYVCGVTIQSMESFEDCVESARLSIYKSVQDDLGAKAPLAPLVKAVPKTLDVKKHMIIARLLRWAELSERPEAFDILRLAEQHHWMELLQRYGPAVERSWEEGISLDDFFQR</sequence>
<dbReference type="GO" id="GO:0016787">
    <property type="term" value="F:hydrolase activity"/>
    <property type="evidence" value="ECO:0007669"/>
    <property type="project" value="UniProtKB-KW"/>
</dbReference>
<keyword evidence="2" id="KW-0325">Glycoprotein</keyword>
<reference evidence="5 6" key="2">
    <citation type="submission" date="2024-05" db="EMBL/GenBank/DDBJ databases">
        <authorList>
            <person name="Chen Y."/>
            <person name="Shah S."/>
            <person name="Dougan E. K."/>
            <person name="Thang M."/>
            <person name="Chan C."/>
        </authorList>
    </citation>
    <scope>NUCLEOTIDE SEQUENCE [LARGE SCALE GENOMIC DNA]</scope>
</reference>
<keyword evidence="6" id="KW-1185">Reference proteome</keyword>
<evidence type="ECO:0000256" key="1">
    <source>
        <dbReference type="ARBA" id="ARBA00022801"/>
    </source>
</evidence>
<evidence type="ECO:0000313" key="4">
    <source>
        <dbReference type="EMBL" id="CAI4019494.1"/>
    </source>
</evidence>
<organism evidence="4">
    <name type="scientific">Cladocopium goreaui</name>
    <dbReference type="NCBI Taxonomy" id="2562237"/>
    <lineage>
        <taxon>Eukaryota</taxon>
        <taxon>Sar</taxon>
        <taxon>Alveolata</taxon>
        <taxon>Dinophyceae</taxon>
        <taxon>Suessiales</taxon>
        <taxon>Symbiodiniaceae</taxon>
        <taxon>Cladocopium</taxon>
    </lineage>
</organism>
<comment type="caution">
    <text evidence="4">The sequence shown here is derived from an EMBL/GenBank/DDBJ whole genome shotgun (WGS) entry which is preliminary data.</text>
</comment>
<feature type="signal peptide" evidence="3">
    <location>
        <begin position="1"/>
        <end position="19"/>
    </location>
</feature>
<name>A0A9P1M4X4_9DINO</name>
<proteinExistence type="predicted"/>
<keyword evidence="1" id="KW-0378">Hydrolase</keyword>
<dbReference type="EMBL" id="CAMXCT030006754">
    <property type="protein sequence ID" value="CAL4806806.1"/>
    <property type="molecule type" value="Genomic_DNA"/>
</dbReference>
<dbReference type="SUPFAM" id="SSF56300">
    <property type="entry name" value="Metallo-dependent phosphatases"/>
    <property type="match status" value="1"/>
</dbReference>
<evidence type="ECO:0000313" key="6">
    <source>
        <dbReference type="Proteomes" id="UP001152797"/>
    </source>
</evidence>
<evidence type="ECO:0000256" key="3">
    <source>
        <dbReference type="SAM" id="SignalP"/>
    </source>
</evidence>
<dbReference type="PANTHER" id="PTHR10340">
    <property type="entry name" value="SPHINGOMYELIN PHOSPHODIESTERASE"/>
    <property type="match status" value="1"/>
</dbReference>